<dbReference type="Proteomes" id="UP000076404">
    <property type="component" value="Chromosome"/>
</dbReference>
<evidence type="ECO:0000313" key="4">
    <source>
        <dbReference type="Proteomes" id="UP000076404"/>
    </source>
</evidence>
<feature type="region of interest" description="Disordered" evidence="1">
    <location>
        <begin position="185"/>
        <end position="208"/>
    </location>
</feature>
<evidence type="ECO:0000259" key="2">
    <source>
        <dbReference type="Pfam" id="PF07819"/>
    </source>
</evidence>
<dbReference type="STRING" id="1379270.GEMMAAP_01350"/>
<accession>A0A143BHH1</accession>
<dbReference type="SUPFAM" id="SSF53474">
    <property type="entry name" value="alpha/beta-Hydrolases"/>
    <property type="match status" value="1"/>
</dbReference>
<dbReference type="KEGG" id="gph:GEMMAAP_01350"/>
<evidence type="ECO:0000313" key="3">
    <source>
        <dbReference type="EMBL" id="AMW03854.1"/>
    </source>
</evidence>
<dbReference type="AlphaFoldDB" id="A0A143BHH1"/>
<dbReference type="Gene3D" id="3.40.50.1820">
    <property type="entry name" value="alpha/beta hydrolase"/>
    <property type="match status" value="1"/>
</dbReference>
<reference evidence="3 4" key="2">
    <citation type="journal article" date="2016" name="Environ. Microbiol. Rep.">
        <title>Metagenomic evidence for the presence of phototrophic Gemmatimonadetes bacteria in diverse environments.</title>
        <authorList>
            <person name="Zeng Y."/>
            <person name="Baumbach J."/>
            <person name="Barbosa E.G."/>
            <person name="Azevedo V."/>
            <person name="Zhang C."/>
            <person name="Koblizek M."/>
        </authorList>
    </citation>
    <scope>NUCLEOTIDE SEQUENCE [LARGE SCALE GENOMIC DNA]</scope>
    <source>
        <strain evidence="3 4">AP64</strain>
    </source>
</reference>
<evidence type="ECO:0000256" key="1">
    <source>
        <dbReference type="SAM" id="MobiDB-lite"/>
    </source>
</evidence>
<protein>
    <recommendedName>
        <fullName evidence="2">GPI inositol-deacylase PGAP1-like alpha/beta domain-containing protein</fullName>
    </recommendedName>
</protein>
<dbReference type="eggNOG" id="COG1075">
    <property type="taxonomic scope" value="Bacteria"/>
</dbReference>
<feature type="domain" description="GPI inositol-deacylase PGAP1-like alpha/beta" evidence="2">
    <location>
        <begin position="464"/>
        <end position="511"/>
    </location>
</feature>
<dbReference type="InterPro" id="IPR012908">
    <property type="entry name" value="PGAP1-ab_dom-like"/>
</dbReference>
<dbReference type="PANTHER" id="PTHR37946:SF1">
    <property type="entry name" value="SLL1969 PROTEIN"/>
    <property type="match status" value="1"/>
</dbReference>
<organism evidence="3 4">
    <name type="scientific">Gemmatimonas phototrophica</name>
    <dbReference type="NCBI Taxonomy" id="1379270"/>
    <lineage>
        <taxon>Bacteria</taxon>
        <taxon>Pseudomonadati</taxon>
        <taxon>Gemmatimonadota</taxon>
        <taxon>Gemmatimonadia</taxon>
        <taxon>Gemmatimonadales</taxon>
        <taxon>Gemmatimonadaceae</taxon>
        <taxon>Gemmatimonas</taxon>
    </lineage>
</organism>
<dbReference type="EMBL" id="CP011454">
    <property type="protein sequence ID" value="AMW03854.1"/>
    <property type="molecule type" value="Genomic_DNA"/>
</dbReference>
<sequence length="620" mass="66159">MSAVAAMILGAVLAVQPITRAHHPASSSPASAAPADSAWRGSFSLIERVTLNADTVEELDEAQRRAAVGMQVNQARATTLRSERLVRLDGTLVPRMVTGAAGALVQRATLAVSLASHLRSTELMPTRVRCETNAAEQQTTVVRTMETTSTGVAQVEDEVTATNLGIEVLGPKLMVRSRMASKVMGDDVCGSQPTDATANDQRDEFEHEQELERYSVDIAPDPRYPNVSVGSRVERLGAVTRTWTWALTRGLATEALAIERVVFEQQVFPDTGRWRALGPDGTVDGNVVRVRITVRNDGARAVADMLTLSDLAAPRALPNGRVPVQVAARSTSTVEYAWNTAGWAWEPNARALASRRIEVRLASGVAGAEAITTPVVVTPRPVVLVHGLWSDASTWQQYPAFLRQAHSFAWGAYAVGDGRVGGPELVLRTGVLRAGALLDETNSLFVNAHLLARYVTAVRTGSNAWQVDVVGHSMGGLIARLYLTMAPPGLPGTPAVRHLLMLGTPNLGSPCAVPLNALGGGGVEAYRQLTPEVAEAFNARVRDVPAVQYAILAGAPLPKFPCQDGPLSFTPNDGVVSVPSAFAWYHDRVRSGSLHTDMTGSAGDFRQFVLPRLAVPPNGD</sequence>
<gene>
    <name evidence="3" type="ORF">GEMMAAP_01350</name>
</gene>
<dbReference type="OrthoDB" id="556502at2"/>
<keyword evidence="4" id="KW-1185">Reference proteome</keyword>
<dbReference type="InterPro" id="IPR029058">
    <property type="entry name" value="AB_hydrolase_fold"/>
</dbReference>
<dbReference type="Pfam" id="PF07819">
    <property type="entry name" value="PGAP1"/>
    <property type="match status" value="1"/>
</dbReference>
<proteinExistence type="predicted"/>
<dbReference type="PANTHER" id="PTHR37946">
    <property type="entry name" value="SLL1969 PROTEIN"/>
    <property type="match status" value="1"/>
</dbReference>
<name>A0A143BHH1_9BACT</name>
<dbReference type="RefSeq" id="WP_026849131.1">
    <property type="nucleotide sequence ID" value="NZ_CP011454.1"/>
</dbReference>
<dbReference type="GO" id="GO:0016788">
    <property type="term" value="F:hydrolase activity, acting on ester bonds"/>
    <property type="evidence" value="ECO:0007669"/>
    <property type="project" value="InterPro"/>
</dbReference>
<reference evidence="3 4" key="1">
    <citation type="journal article" date="2014" name="Proc. Natl. Acad. Sci. U.S.A.">
        <title>Functional type 2 photosynthetic reaction centers found in the rare bacterial phylum Gemmatimonadetes.</title>
        <authorList>
            <person name="Zeng Y."/>
            <person name="Feng F."/>
            <person name="Medova H."/>
            <person name="Dean J."/>
            <person name="Koblizek M."/>
        </authorList>
    </citation>
    <scope>NUCLEOTIDE SEQUENCE [LARGE SCALE GENOMIC DNA]</scope>
    <source>
        <strain evidence="3 4">AP64</strain>
    </source>
</reference>